<dbReference type="SMART" id="SM01294">
    <property type="entry name" value="PKS_PP_betabranch"/>
    <property type="match status" value="1"/>
</dbReference>
<evidence type="ECO:0000256" key="8">
    <source>
        <dbReference type="ARBA" id="ARBA00023315"/>
    </source>
</evidence>
<sequence length="1606" mass="167167">MSSNEVKLREYLRRVTSELHDTDQRLRELQDRASEPIAVVGMGCRYPGGANSPEQLWELLRGGVDATSDMPGDRGWDVDGLYHPDPGNPGSIYVRRGGFLHDAPLFDPGFFGISPREAAEMDPQQRVLLETAWEALEDAGIDPAGLKGSKTAVYAGVVYHDYPNSFGSGSLVSGRVAYHLGLEGPALTIDTGCSSSLVAIHLACQALRSGQTPLALAGGATVISTTDTFVEFSRQRALAADGRCKSFSAAADGAGWSEGSGVVVLERLSDALRNGHEVLAVVRGSAVNQDGASNGITAPNGPSQRRVIHAALADARLSAREVDAVEAHGTGTRLGDPIEAQALLATYGQDREEPLLLGSLKSNIGHSQAAAGVGGVIKAVLSMRHGVLPRTLHVDAPSPEVDWTEGSVALLTEETAWPETGRPRRVGVSSFGISGTNAHLVLEQAPEVAAETPESESAEAETPAAPPVVPWVLSGRTADALQAQAARLRDHLATHETGSPRDIGWSLATTRTAFERRAVVLGADRVELAAGVAALAEGLPSPSLVTGAADVVGKVVFAYPGQGSQWEGMAAELLDTSPVFAAKMAECAEALSAFLDWDLIAAVRGGEGAPSLERGDVVQPALWAVLVSLTALWEHHGVRPDAVVGHSQGEIAAAVVGGHLSLLDGARVVALRGIAIRESLAGRGGMLSIGLPLAEVEPYLEAMDGRLSLGAVNGAASTVVSGDLDALAELTAVLQERDVRARRVNIDYASHSAQVAEVEQRMLTDLAPISPRAGAIPMLSTVTGEFVAGGQLDARYWYSNLRSPVLFAPAVQALAESGHAVFVEVSPHPVIAPSIGETLDAREQPTVVAGTLRRDEGGLGRFTRSLAELHVRGGVRPDFAALLPGARPVRLPTYAFQHAHYWLTDAPAAEADPASAALWAALESGGVDSLARELSVDEAALGAVLPALSAWRNGFRERSTVDSWRYRVEWRAVDQPVPPVSTGSWLLVVPESLREDKRVIAVVDGLTARGADVLPVAVDGFDRAAAADLVRSAVAGGQPEGVLSLLGLDDRPHPLFPSLSRGVAASVPLVQGLDDAGVTAPLWFATSRAVGAGLEEPADPRQSALWGIGTVLGLDRPQTWGGVVDLPADVDDLVVERLVGALSGAEDQVAVRPAGTLARRLVRAPGGAVATEWAPRGTVLVTGGTGGVGAHLARWLVESGAEHVVLASRRGPDAPGAAELCAELGGKVEVVALDVADRHAVAALVASLPDLTSVFHAAGAMRRESGVDDASVAELAELADAKVLGALHLDELLADRELDAFVVFSSGAAVWGSGGQIGYAAANSVVDGVVRSRRARGLTGTSIAWGTWGGGGMSSGETGDHLARMGLGSMDPALALAALKGVLDRDEAHLVVTDMDWARFAPAYALARPRPLIEAIPEVRAALDPVDEPGDSTGSDLAARLAPLPDGERRALLLDVVRSHVAAVLGYATTDEVQPTRAFKDLGFDSVTAVELRDVIGSATGVRLTATAVFDHPTPAALVELLHGELVDEGERPVGSVLAELDRLEIAASGLAPEEIEAGHVTTRLRALLTKLDQAVAGGGPAVADQLEAASADDIFDFIDNELGMA</sequence>
<dbReference type="InterPro" id="IPR016035">
    <property type="entry name" value="Acyl_Trfase/lysoPLipase"/>
</dbReference>
<evidence type="ECO:0000256" key="11">
    <source>
        <dbReference type="ARBA" id="ARBA00060622"/>
    </source>
</evidence>
<dbReference type="Pfam" id="PF16197">
    <property type="entry name" value="KAsynt_C_assoc"/>
    <property type="match status" value="1"/>
</dbReference>
<dbReference type="InterPro" id="IPR057326">
    <property type="entry name" value="KR_dom"/>
</dbReference>
<dbReference type="PROSITE" id="PS00606">
    <property type="entry name" value="KS3_1"/>
    <property type="match status" value="1"/>
</dbReference>
<evidence type="ECO:0000256" key="1">
    <source>
        <dbReference type="ARBA" id="ARBA00001957"/>
    </source>
</evidence>
<evidence type="ECO:0000259" key="15">
    <source>
        <dbReference type="PROSITE" id="PS52004"/>
    </source>
</evidence>
<protein>
    <recommendedName>
        <fullName evidence="13">6-deoxyerythronolide-B synthase</fullName>
        <ecNumber evidence="13">2.3.1.94</ecNumber>
    </recommendedName>
</protein>
<dbReference type="Gene3D" id="3.40.50.11460">
    <property type="match status" value="1"/>
</dbReference>
<dbReference type="InterPro" id="IPR014043">
    <property type="entry name" value="Acyl_transferase_dom"/>
</dbReference>
<dbReference type="InterPro" id="IPR036736">
    <property type="entry name" value="ACP-like_sf"/>
</dbReference>
<dbReference type="Pfam" id="PF02801">
    <property type="entry name" value="Ketoacyl-synt_C"/>
    <property type="match status" value="1"/>
</dbReference>
<evidence type="ECO:0000256" key="2">
    <source>
        <dbReference type="ARBA" id="ARBA00022450"/>
    </source>
</evidence>
<dbReference type="FunFam" id="1.10.1200.10:FF:000007">
    <property type="entry name" value="Probable polyketide synthase pks17"/>
    <property type="match status" value="1"/>
</dbReference>
<dbReference type="CDD" id="cd00833">
    <property type="entry name" value="PKS"/>
    <property type="match status" value="1"/>
</dbReference>
<dbReference type="GO" id="GO:0033068">
    <property type="term" value="P:macrolide biosynthetic process"/>
    <property type="evidence" value="ECO:0007669"/>
    <property type="project" value="UniProtKB-ARBA"/>
</dbReference>
<comment type="pathway">
    <text evidence="11">Antibiotic biosynthesis; erythromycin biosynthesis.</text>
</comment>
<dbReference type="Pfam" id="PF00109">
    <property type="entry name" value="ketoacyl-synt"/>
    <property type="match status" value="1"/>
</dbReference>
<dbReference type="SUPFAM" id="SSF55048">
    <property type="entry name" value="Probable ACP-binding domain of malonyl-CoA ACP transacylase"/>
    <property type="match status" value="1"/>
</dbReference>
<dbReference type="InterPro" id="IPR032821">
    <property type="entry name" value="PKS_assoc"/>
</dbReference>
<dbReference type="GO" id="GO:0004312">
    <property type="term" value="F:fatty acid synthase activity"/>
    <property type="evidence" value="ECO:0007669"/>
    <property type="project" value="TreeGrafter"/>
</dbReference>
<feature type="domain" description="Carrier" evidence="14">
    <location>
        <begin position="1451"/>
        <end position="1526"/>
    </location>
</feature>
<organism evidence="16 17">
    <name type="scientific">Actinosynnema pretiosum</name>
    <dbReference type="NCBI Taxonomy" id="42197"/>
    <lineage>
        <taxon>Bacteria</taxon>
        <taxon>Bacillati</taxon>
        <taxon>Actinomycetota</taxon>
        <taxon>Actinomycetes</taxon>
        <taxon>Pseudonocardiales</taxon>
        <taxon>Pseudonocardiaceae</taxon>
        <taxon>Actinosynnema</taxon>
    </lineage>
</organism>
<dbReference type="SMART" id="SM00822">
    <property type="entry name" value="PKS_KR"/>
    <property type="match status" value="1"/>
</dbReference>
<dbReference type="EMBL" id="CP023445">
    <property type="protein sequence ID" value="ATE54195.1"/>
    <property type="molecule type" value="Genomic_DNA"/>
</dbReference>
<dbReference type="SUPFAM" id="SSF51735">
    <property type="entry name" value="NAD(P)-binding Rossmann-fold domains"/>
    <property type="match status" value="2"/>
</dbReference>
<comment type="subunit">
    <text evidence="12">Homodimer. Erythronolide synthase is composed of EryAI, EryAII and EryAIII multimodular (2 modules) polypeptides each coding for a functional synthase subunit which participates in 2 of the six FAS-like elongation steps required for formation of the polyketide. Module 1, 2, 3, 4, 5, and 6 participating in biosynthesis steps 1, 2, 3, 4, 5, and 6, respectively.</text>
</comment>
<dbReference type="Gene3D" id="6.10.140.1830">
    <property type="match status" value="1"/>
</dbReference>
<evidence type="ECO:0000256" key="7">
    <source>
        <dbReference type="ARBA" id="ARBA00023268"/>
    </source>
</evidence>
<proteinExistence type="predicted"/>
<dbReference type="PANTHER" id="PTHR43775">
    <property type="entry name" value="FATTY ACID SYNTHASE"/>
    <property type="match status" value="1"/>
</dbReference>
<dbReference type="Pfam" id="PF08990">
    <property type="entry name" value="Docking"/>
    <property type="match status" value="1"/>
</dbReference>
<dbReference type="Proteomes" id="UP000218505">
    <property type="component" value="Chromosome"/>
</dbReference>
<dbReference type="InterPro" id="IPR036299">
    <property type="entry name" value="Polyketide_synth_docking_sf"/>
</dbReference>
<dbReference type="PROSITE" id="PS52004">
    <property type="entry name" value="KS3_2"/>
    <property type="match status" value="1"/>
</dbReference>
<dbReference type="InterPro" id="IPR020806">
    <property type="entry name" value="PKS_PP-bd"/>
</dbReference>
<dbReference type="Gene3D" id="3.30.70.3290">
    <property type="match status" value="1"/>
</dbReference>
<dbReference type="SUPFAM" id="SSF47336">
    <property type="entry name" value="ACP-like"/>
    <property type="match status" value="1"/>
</dbReference>
<dbReference type="Pfam" id="PF18369">
    <property type="entry name" value="PKS_DE"/>
    <property type="match status" value="1"/>
</dbReference>
<feature type="domain" description="Ketosynthase family 3 (KS3)" evidence="15">
    <location>
        <begin position="34"/>
        <end position="444"/>
    </location>
</feature>
<dbReference type="CDD" id="cd08952">
    <property type="entry name" value="KR_1_SDR_x"/>
    <property type="match status" value="1"/>
</dbReference>
<gene>
    <name evidence="16" type="ORF">CNX65_13590</name>
</gene>
<dbReference type="InterPro" id="IPR001227">
    <property type="entry name" value="Ac_transferase_dom_sf"/>
</dbReference>
<dbReference type="Gene3D" id="1.10.1200.10">
    <property type="entry name" value="ACP-like"/>
    <property type="match status" value="1"/>
</dbReference>
<keyword evidence="4" id="KW-0808">Transferase</keyword>
<dbReference type="Gene3D" id="3.40.50.720">
    <property type="entry name" value="NAD(P)-binding Rossmann-like Domain"/>
    <property type="match status" value="1"/>
</dbReference>
<dbReference type="Pfam" id="PF00550">
    <property type="entry name" value="PP-binding"/>
    <property type="match status" value="1"/>
</dbReference>
<dbReference type="RefSeq" id="WP_096493112.1">
    <property type="nucleotide sequence ID" value="NZ_CP023445.1"/>
</dbReference>
<accession>A0A290Z5E4</accession>
<dbReference type="EC" id="2.3.1.94" evidence="13"/>
<dbReference type="InterPro" id="IPR016039">
    <property type="entry name" value="Thiolase-like"/>
</dbReference>
<dbReference type="InterPro" id="IPR020841">
    <property type="entry name" value="PKS_Beta-ketoAc_synthase_dom"/>
</dbReference>
<dbReference type="GO" id="GO:0047879">
    <property type="term" value="F:erythronolide synthase activity"/>
    <property type="evidence" value="ECO:0007669"/>
    <property type="project" value="UniProtKB-EC"/>
</dbReference>
<comment type="catalytic activity">
    <reaction evidence="9">
        <text>6 (S)-methylmalonyl-CoA + propanoyl-CoA + 6 NADPH + 12 H(+) = 6-deoxyerythronolide B + 6 CO2 + 6 NADP(+) + 7 CoA + H2O</text>
        <dbReference type="Rhea" id="RHEA:23068"/>
        <dbReference type="ChEBI" id="CHEBI:15377"/>
        <dbReference type="ChEBI" id="CHEBI:15378"/>
        <dbReference type="ChEBI" id="CHEBI:16089"/>
        <dbReference type="ChEBI" id="CHEBI:16526"/>
        <dbReference type="ChEBI" id="CHEBI:57287"/>
        <dbReference type="ChEBI" id="CHEBI:57327"/>
        <dbReference type="ChEBI" id="CHEBI:57392"/>
        <dbReference type="ChEBI" id="CHEBI:57783"/>
        <dbReference type="ChEBI" id="CHEBI:58349"/>
        <dbReference type="EC" id="2.3.1.94"/>
    </reaction>
</comment>
<evidence type="ECO:0000256" key="6">
    <source>
        <dbReference type="ARBA" id="ARBA00023194"/>
    </source>
</evidence>
<keyword evidence="5" id="KW-0677">Repeat</keyword>
<keyword evidence="8" id="KW-0012">Acyltransferase</keyword>
<dbReference type="InterPro" id="IPR009081">
    <property type="entry name" value="PP-bd_ACP"/>
</dbReference>
<dbReference type="InterPro" id="IPR016036">
    <property type="entry name" value="Malonyl_transacylase_ACP-bd"/>
</dbReference>
<dbReference type="GO" id="GO:0006633">
    <property type="term" value="P:fatty acid biosynthetic process"/>
    <property type="evidence" value="ECO:0007669"/>
    <property type="project" value="InterPro"/>
</dbReference>
<evidence type="ECO:0000256" key="12">
    <source>
        <dbReference type="ARBA" id="ARBA00063272"/>
    </source>
</evidence>
<dbReference type="GO" id="GO:0004315">
    <property type="term" value="F:3-oxoacyl-[acyl-carrier-protein] synthase activity"/>
    <property type="evidence" value="ECO:0007669"/>
    <property type="project" value="InterPro"/>
</dbReference>
<evidence type="ECO:0000256" key="5">
    <source>
        <dbReference type="ARBA" id="ARBA00022737"/>
    </source>
</evidence>
<comment type="cofactor">
    <cofactor evidence="1">
        <name>pantetheine 4'-phosphate</name>
        <dbReference type="ChEBI" id="CHEBI:47942"/>
    </cofactor>
</comment>
<evidence type="ECO:0000313" key="16">
    <source>
        <dbReference type="EMBL" id="ATE54195.1"/>
    </source>
</evidence>
<dbReference type="FunFam" id="3.40.366.10:FF:000002">
    <property type="entry name" value="Probable polyketide synthase 2"/>
    <property type="match status" value="1"/>
</dbReference>
<dbReference type="Gene3D" id="3.40.47.10">
    <property type="match status" value="1"/>
</dbReference>
<dbReference type="FunFam" id="3.40.47.10:FF:000019">
    <property type="entry name" value="Polyketide synthase type I"/>
    <property type="match status" value="1"/>
</dbReference>
<name>A0A290Z5E4_9PSEU</name>
<dbReference type="SUPFAM" id="SSF53901">
    <property type="entry name" value="Thiolase-like"/>
    <property type="match status" value="1"/>
</dbReference>
<keyword evidence="2" id="KW-0596">Phosphopantetheine</keyword>
<dbReference type="InterPro" id="IPR013968">
    <property type="entry name" value="PKS_KR"/>
</dbReference>
<keyword evidence="7" id="KW-0511">Multifunctional enzyme</keyword>
<reference evidence="16" key="1">
    <citation type="submission" date="2017-09" db="EMBL/GenBank/DDBJ databases">
        <title>Complete Genome Sequence of ansamitocin-producing Bacterium Actinosynnema pretiosum X47.</title>
        <authorList>
            <person name="Cao G."/>
            <person name="Zong G."/>
            <person name="Zhong C."/>
            <person name="Fu J."/>
        </authorList>
    </citation>
    <scope>NUCLEOTIDE SEQUENCE [LARGE SCALE GENOMIC DNA]</scope>
    <source>
        <strain evidence="16">X47</strain>
    </source>
</reference>
<keyword evidence="6" id="KW-0045">Antibiotic biosynthesis</keyword>
<dbReference type="SUPFAM" id="SSF101173">
    <property type="entry name" value="Docking domain B of the erythromycin polyketide synthase (DEBS)"/>
    <property type="match status" value="1"/>
</dbReference>
<dbReference type="InterPro" id="IPR018201">
    <property type="entry name" value="Ketoacyl_synth_AS"/>
</dbReference>
<dbReference type="PANTHER" id="PTHR43775:SF51">
    <property type="entry name" value="INACTIVE PHENOLPHTHIOCEROL SYNTHESIS POLYKETIDE SYNTHASE TYPE I PKS1-RELATED"/>
    <property type="match status" value="1"/>
</dbReference>
<dbReference type="NCBIfam" id="NF045894">
    <property type="entry name" value="PKS_plus_SDR"/>
    <property type="match status" value="1"/>
</dbReference>
<dbReference type="SMART" id="SM00823">
    <property type="entry name" value="PKS_PP"/>
    <property type="match status" value="1"/>
</dbReference>
<dbReference type="KEGG" id="apre:CNX65_13590"/>
<evidence type="ECO:0000313" key="17">
    <source>
        <dbReference type="Proteomes" id="UP000218505"/>
    </source>
</evidence>
<evidence type="ECO:0000256" key="3">
    <source>
        <dbReference type="ARBA" id="ARBA00022553"/>
    </source>
</evidence>
<comment type="function">
    <text evidence="10">Involved in the biosynthesis of antibiotic erythromycin via the biosynthesis of its aglycone precursor, 6-deoxyerythronolide B (6-dEB).</text>
</comment>
<evidence type="ECO:0000256" key="13">
    <source>
        <dbReference type="ARBA" id="ARBA00066981"/>
    </source>
</evidence>
<keyword evidence="17" id="KW-1185">Reference proteome</keyword>
<dbReference type="SUPFAM" id="SSF52151">
    <property type="entry name" value="FabD/lysophospholipase-like"/>
    <property type="match status" value="1"/>
</dbReference>
<dbReference type="InterPro" id="IPR036291">
    <property type="entry name" value="NAD(P)-bd_dom_sf"/>
</dbReference>
<dbReference type="PROSITE" id="PS50075">
    <property type="entry name" value="CARRIER"/>
    <property type="match status" value="1"/>
</dbReference>
<dbReference type="InterPro" id="IPR050091">
    <property type="entry name" value="PKS_NRPS_Biosynth_Enz"/>
</dbReference>
<dbReference type="InterPro" id="IPR015083">
    <property type="entry name" value="NorB/c/GfsB-D-like_docking"/>
</dbReference>
<dbReference type="InterPro" id="IPR014030">
    <property type="entry name" value="Ketoacyl_synth_N"/>
</dbReference>
<dbReference type="Pfam" id="PF08659">
    <property type="entry name" value="KR"/>
    <property type="match status" value="1"/>
</dbReference>
<dbReference type="GO" id="GO:0031177">
    <property type="term" value="F:phosphopantetheine binding"/>
    <property type="evidence" value="ECO:0007669"/>
    <property type="project" value="InterPro"/>
</dbReference>
<keyword evidence="3" id="KW-0597">Phosphoprotein</keyword>
<dbReference type="InterPro" id="IPR041618">
    <property type="entry name" value="PKS_DE"/>
</dbReference>
<dbReference type="SMART" id="SM00827">
    <property type="entry name" value="PKS_AT"/>
    <property type="match status" value="1"/>
</dbReference>
<evidence type="ECO:0000256" key="9">
    <source>
        <dbReference type="ARBA" id="ARBA00052442"/>
    </source>
</evidence>
<evidence type="ECO:0000256" key="4">
    <source>
        <dbReference type="ARBA" id="ARBA00022679"/>
    </source>
</evidence>
<dbReference type="Pfam" id="PF00698">
    <property type="entry name" value="Acyl_transf_1"/>
    <property type="match status" value="1"/>
</dbReference>
<dbReference type="Gene3D" id="3.40.366.10">
    <property type="entry name" value="Malonyl-Coenzyme A Acyl Carrier Protein, domain 2"/>
    <property type="match status" value="1"/>
</dbReference>
<evidence type="ECO:0000256" key="10">
    <source>
        <dbReference type="ARBA" id="ARBA00060158"/>
    </source>
</evidence>
<dbReference type="InterPro" id="IPR014031">
    <property type="entry name" value="Ketoacyl_synth_C"/>
</dbReference>
<dbReference type="SMART" id="SM00825">
    <property type="entry name" value="PKS_KS"/>
    <property type="match status" value="1"/>
</dbReference>
<evidence type="ECO:0000259" key="14">
    <source>
        <dbReference type="PROSITE" id="PS50075"/>
    </source>
</evidence>